<name>A0A7W7Z2W7_9BRAD</name>
<feature type="domain" description="Carrier" evidence="1">
    <location>
        <begin position="1"/>
        <end position="76"/>
    </location>
</feature>
<keyword evidence="3" id="KW-1185">Reference proteome</keyword>
<dbReference type="InterPro" id="IPR009081">
    <property type="entry name" value="PP-bd_ACP"/>
</dbReference>
<dbReference type="RefSeq" id="WP_011472503.1">
    <property type="nucleotide sequence ID" value="NZ_JACHIH010000005.1"/>
</dbReference>
<dbReference type="EMBL" id="JACHIH010000005">
    <property type="protein sequence ID" value="MBB5046662.1"/>
    <property type="molecule type" value="Genomic_DNA"/>
</dbReference>
<dbReference type="PROSITE" id="PS50075">
    <property type="entry name" value="CARRIER"/>
    <property type="match status" value="1"/>
</dbReference>
<sequence length="89" mass="9487">MSIRDSIVVYIEEISSERGFDHASNLFESGVLTSLDVLSLVAFIEETFGLEITGDEIDMASFGTVDGLVNLVLTLQANTAHAAAARSHG</sequence>
<protein>
    <submittedName>
        <fullName evidence="2">Acyl carrier protein</fullName>
    </submittedName>
</protein>
<evidence type="ECO:0000259" key="1">
    <source>
        <dbReference type="PROSITE" id="PS50075"/>
    </source>
</evidence>
<evidence type="ECO:0000313" key="2">
    <source>
        <dbReference type="EMBL" id="MBB5046662.1"/>
    </source>
</evidence>
<dbReference type="Proteomes" id="UP000542353">
    <property type="component" value="Unassembled WGS sequence"/>
</dbReference>
<reference evidence="2 3" key="1">
    <citation type="submission" date="2020-08" db="EMBL/GenBank/DDBJ databases">
        <title>Genomic Encyclopedia of Type Strains, Phase IV (KMG-IV): sequencing the most valuable type-strain genomes for metagenomic binning, comparative biology and taxonomic classification.</title>
        <authorList>
            <person name="Goeker M."/>
        </authorList>
    </citation>
    <scope>NUCLEOTIDE SEQUENCE [LARGE SCALE GENOMIC DNA]</scope>
    <source>
        <strain evidence="2 3">DSM 12706</strain>
    </source>
</reference>
<dbReference type="SUPFAM" id="SSF47336">
    <property type="entry name" value="ACP-like"/>
    <property type="match status" value="1"/>
</dbReference>
<proteinExistence type="predicted"/>
<dbReference type="Pfam" id="PF00550">
    <property type="entry name" value="PP-binding"/>
    <property type="match status" value="1"/>
</dbReference>
<dbReference type="InterPro" id="IPR036736">
    <property type="entry name" value="ACP-like_sf"/>
</dbReference>
<gene>
    <name evidence="2" type="ORF">HNR60_001410</name>
</gene>
<dbReference type="AlphaFoldDB" id="A0A7W7Z2W7"/>
<organism evidence="2 3">
    <name type="scientific">Rhodopseudomonas rhenobacensis</name>
    <dbReference type="NCBI Taxonomy" id="87461"/>
    <lineage>
        <taxon>Bacteria</taxon>
        <taxon>Pseudomonadati</taxon>
        <taxon>Pseudomonadota</taxon>
        <taxon>Alphaproteobacteria</taxon>
        <taxon>Hyphomicrobiales</taxon>
        <taxon>Nitrobacteraceae</taxon>
        <taxon>Rhodopseudomonas</taxon>
    </lineage>
</organism>
<accession>A0A7W7Z2W7</accession>
<dbReference type="Gene3D" id="1.10.1200.10">
    <property type="entry name" value="ACP-like"/>
    <property type="match status" value="1"/>
</dbReference>
<evidence type="ECO:0000313" key="3">
    <source>
        <dbReference type="Proteomes" id="UP000542353"/>
    </source>
</evidence>
<comment type="caution">
    <text evidence="2">The sequence shown here is derived from an EMBL/GenBank/DDBJ whole genome shotgun (WGS) entry which is preliminary data.</text>
</comment>